<evidence type="ECO:0000313" key="2">
    <source>
        <dbReference type="Proteomes" id="UP000053789"/>
    </source>
</evidence>
<dbReference type="RefSeq" id="XP_016617526.1">
    <property type="nucleotide sequence ID" value="XM_016766368.1"/>
</dbReference>
<proteinExistence type="predicted"/>
<dbReference type="Proteomes" id="UP000053789">
    <property type="component" value="Unassembled WGS sequence"/>
</dbReference>
<evidence type="ECO:0000313" key="1">
    <source>
        <dbReference type="EMBL" id="KIW90857.1"/>
    </source>
</evidence>
<reference evidence="1" key="1">
    <citation type="submission" date="2015-01" db="EMBL/GenBank/DDBJ databases">
        <title>The Genome Sequence of Cladophialophora bantiana CBS 173.52.</title>
        <authorList>
            <consortium name="The Broad Institute Genomics Platform"/>
            <person name="Cuomo C."/>
            <person name="de Hoog S."/>
            <person name="Gorbushina A."/>
            <person name="Stielow B."/>
            <person name="Teixiera M."/>
            <person name="Abouelleil A."/>
            <person name="Chapman S.B."/>
            <person name="Priest M."/>
            <person name="Young S.K."/>
            <person name="Wortman J."/>
            <person name="Nusbaum C."/>
            <person name="Birren B."/>
        </authorList>
    </citation>
    <scope>NUCLEOTIDE SEQUENCE [LARGE SCALE GENOMIC DNA]</scope>
    <source>
        <strain evidence="1">CBS 173.52</strain>
    </source>
</reference>
<dbReference type="OrthoDB" id="4159632at2759"/>
<sequence length="217" mass="23609">MGASTLASALPLYEWVDLICATETTQDQKNWDWSSTERDTKTPLCDRLLSRGVLPARDAKRWANASEIEIAPPCKSCPRRRLHAAIGTLGQSMSCREDDPATPISGTDQQQDVSLSAIAETSKTPRAIIVGWLQHKRHSPALEKTQGKVSKELAKTHRLGDLPAAGTRQDLLLQLEHFRNILVSCSTTLAACSSEILDMTKHAAARDRAGAGPCDIA</sequence>
<name>A0A0D2FWF3_CLAB1</name>
<dbReference type="VEuPathDB" id="FungiDB:Z519_08640"/>
<dbReference type="HOGENOM" id="CLU_1272145_0_0_1"/>
<accession>A0A0D2FWF3</accession>
<keyword evidence="2" id="KW-1185">Reference proteome</keyword>
<dbReference type="EMBL" id="KN846992">
    <property type="protein sequence ID" value="KIW90857.1"/>
    <property type="molecule type" value="Genomic_DNA"/>
</dbReference>
<organism evidence="1 2">
    <name type="scientific">Cladophialophora bantiana (strain ATCC 10958 / CBS 173.52 / CDC B-1940 / NIH 8579)</name>
    <name type="common">Xylohypha bantiana</name>
    <dbReference type="NCBI Taxonomy" id="1442370"/>
    <lineage>
        <taxon>Eukaryota</taxon>
        <taxon>Fungi</taxon>
        <taxon>Dikarya</taxon>
        <taxon>Ascomycota</taxon>
        <taxon>Pezizomycotina</taxon>
        <taxon>Eurotiomycetes</taxon>
        <taxon>Chaetothyriomycetidae</taxon>
        <taxon>Chaetothyriales</taxon>
        <taxon>Herpotrichiellaceae</taxon>
        <taxon>Cladophialophora</taxon>
    </lineage>
</organism>
<protein>
    <submittedName>
        <fullName evidence="1">Uncharacterized protein</fullName>
    </submittedName>
</protein>
<dbReference type="GeneID" id="27701568"/>
<dbReference type="AlphaFoldDB" id="A0A0D2FWF3"/>
<gene>
    <name evidence="1" type="ORF">Z519_08640</name>
</gene>